<feature type="compositionally biased region" description="Polar residues" evidence="1">
    <location>
        <begin position="127"/>
        <end position="156"/>
    </location>
</feature>
<reference evidence="2" key="1">
    <citation type="submission" date="2019-04" db="EMBL/GenBank/DDBJ databases">
        <title>Sequencing of skin fungus with MAO and IRED activity.</title>
        <authorList>
            <person name="Marsaioli A.J."/>
            <person name="Bonatto J.M.C."/>
            <person name="Reis Junior O."/>
        </authorList>
    </citation>
    <scope>NUCLEOTIDE SEQUENCE</scope>
    <source>
        <strain evidence="2">30M1</strain>
    </source>
</reference>
<keyword evidence="3" id="KW-1185">Reference proteome</keyword>
<feature type="region of interest" description="Disordered" evidence="1">
    <location>
        <begin position="34"/>
        <end position="57"/>
    </location>
</feature>
<evidence type="ECO:0000313" key="3">
    <source>
        <dbReference type="Proteomes" id="UP000801428"/>
    </source>
</evidence>
<sequence>MTSEGISAMFCGCPVSIDEYHPLHSCFAQDERDGIEPAASDQPAEERQTGNSMQTVPNKAQTHTFVSRGQVHSGKDLSPSAHETALHGLLALAAPATGSSRLDESSVYVSTDTQTVSSFDFAKHGDNNSQTAASSILTQRSPHQTDMESQPVSSLRSSRRSETIGSPEIHPGASGISGNFPDLSAPLSVGVVPLQSTSTDDSIELLKFYRYNIAPWLDICEYTQPFGVALLTKLNGTPRVRACVLRLAATISRKPWTEVNPGPTNTLSSMDDDFVAGVLEAVCVMTPKLAASWLSEDGKEGRECLLENLMAQLGRSELNDSAYWLLVRLGKSRSWNSLLLMLKSEQNLVAR</sequence>
<dbReference type="AlphaFoldDB" id="A0A9P4TG08"/>
<dbReference type="EMBL" id="SWKU01000010">
    <property type="protein sequence ID" value="KAF3003182.1"/>
    <property type="molecule type" value="Genomic_DNA"/>
</dbReference>
<evidence type="ECO:0000256" key="1">
    <source>
        <dbReference type="SAM" id="MobiDB-lite"/>
    </source>
</evidence>
<dbReference type="OrthoDB" id="4475584at2759"/>
<gene>
    <name evidence="2" type="ORF">E8E13_009369</name>
</gene>
<feature type="region of interest" description="Disordered" evidence="1">
    <location>
        <begin position="119"/>
        <end position="174"/>
    </location>
</feature>
<dbReference type="Proteomes" id="UP000801428">
    <property type="component" value="Unassembled WGS sequence"/>
</dbReference>
<organism evidence="2 3">
    <name type="scientific">Curvularia kusanoi</name>
    <name type="common">Cochliobolus kusanoi</name>
    <dbReference type="NCBI Taxonomy" id="90978"/>
    <lineage>
        <taxon>Eukaryota</taxon>
        <taxon>Fungi</taxon>
        <taxon>Dikarya</taxon>
        <taxon>Ascomycota</taxon>
        <taxon>Pezizomycotina</taxon>
        <taxon>Dothideomycetes</taxon>
        <taxon>Pleosporomycetidae</taxon>
        <taxon>Pleosporales</taxon>
        <taxon>Pleosporineae</taxon>
        <taxon>Pleosporaceae</taxon>
        <taxon>Curvularia</taxon>
    </lineage>
</organism>
<proteinExistence type="predicted"/>
<evidence type="ECO:0000313" key="2">
    <source>
        <dbReference type="EMBL" id="KAF3003182.1"/>
    </source>
</evidence>
<comment type="caution">
    <text evidence="2">The sequence shown here is derived from an EMBL/GenBank/DDBJ whole genome shotgun (WGS) entry which is preliminary data.</text>
</comment>
<accession>A0A9P4TG08</accession>
<protein>
    <submittedName>
        <fullName evidence="2">Uncharacterized protein</fullName>
    </submittedName>
</protein>
<name>A0A9P4TG08_CURKU</name>